<evidence type="ECO:0000256" key="3">
    <source>
        <dbReference type="ARBA" id="ARBA00022723"/>
    </source>
</evidence>
<dbReference type="PROSITE" id="PS00086">
    <property type="entry name" value="CYTOCHROME_P450"/>
    <property type="match status" value="1"/>
</dbReference>
<dbReference type="GO" id="GO:0016705">
    <property type="term" value="F:oxidoreductase activity, acting on paired donors, with incorporation or reduction of molecular oxygen"/>
    <property type="evidence" value="ECO:0007669"/>
    <property type="project" value="InterPro"/>
</dbReference>
<comment type="caution">
    <text evidence="7">The sequence shown here is derived from an EMBL/GenBank/DDBJ whole genome shotgun (WGS) entry which is preliminary data.</text>
</comment>
<evidence type="ECO:0000313" key="8">
    <source>
        <dbReference type="Proteomes" id="UP000193560"/>
    </source>
</evidence>
<dbReference type="Pfam" id="PF00067">
    <property type="entry name" value="p450"/>
    <property type="match status" value="1"/>
</dbReference>
<accession>A0A1X2IMA6</accession>
<evidence type="ECO:0000256" key="1">
    <source>
        <dbReference type="ARBA" id="ARBA00001971"/>
    </source>
</evidence>
<name>A0A1X2IMA6_9FUNG</name>
<dbReference type="InterPro" id="IPR002401">
    <property type="entry name" value="Cyt_P450_E_grp-I"/>
</dbReference>
<dbReference type="InterPro" id="IPR036396">
    <property type="entry name" value="Cyt_P450_sf"/>
</dbReference>
<keyword evidence="4 5" id="KW-0408">Iron</keyword>
<dbReference type="GO" id="GO:0005506">
    <property type="term" value="F:iron ion binding"/>
    <property type="evidence" value="ECO:0007669"/>
    <property type="project" value="InterPro"/>
</dbReference>
<keyword evidence="8" id="KW-1185">Reference proteome</keyword>
<comment type="similarity">
    <text evidence="2 6">Belongs to the cytochrome P450 family.</text>
</comment>
<evidence type="ECO:0000256" key="5">
    <source>
        <dbReference type="PIRSR" id="PIRSR602401-1"/>
    </source>
</evidence>
<evidence type="ECO:0000313" key="7">
    <source>
        <dbReference type="EMBL" id="ORZ18900.1"/>
    </source>
</evidence>
<evidence type="ECO:0000256" key="2">
    <source>
        <dbReference type="ARBA" id="ARBA00010617"/>
    </source>
</evidence>
<organism evidence="7 8">
    <name type="scientific">Absidia repens</name>
    <dbReference type="NCBI Taxonomy" id="90262"/>
    <lineage>
        <taxon>Eukaryota</taxon>
        <taxon>Fungi</taxon>
        <taxon>Fungi incertae sedis</taxon>
        <taxon>Mucoromycota</taxon>
        <taxon>Mucoromycotina</taxon>
        <taxon>Mucoromycetes</taxon>
        <taxon>Mucorales</taxon>
        <taxon>Cunninghamellaceae</taxon>
        <taxon>Absidia</taxon>
    </lineage>
</organism>
<sequence>MAIVQSTLTRYYDYAAQAIDWQSVFNWYERQVEKATSTVSKSNKSTRITIGVAVGVAVLYSLYDRIAHPPRRLRHIPHINAFTSNRRFIIDKWPTAKISRELAMPLLKDSSMYVRNEKLGWTVHVCAPDAAKQVFLKLEDFPKASQRAVSGTLLYRLIGVSNILFENGDEWIKHRKLANPAFHRSMPIQLFGETAQQLFTLLDRTEPDDFTVDVGELFERVTLSVIGRAGFGFDFGSIENKDSRWKYVYDTVMNGHRDPLFFFFPILEKHFLWMFPKRQQIHAMATEFLDMLQQVIEHKRRYLRETYTSIDSMDDAEKDLLTLMIESELRGEGILTNQELLNDIGIFFVAGHDTTSTALTACCYYLAKYPEFQRRAREEVNRILCPGDVEPLVDILPTNKQTKEFVYLNQLIRETLRMNGSVVSLVTPRKTTKDVELANVLIPKDTLVNVNIYDLHHNPNVWDDPEVFNPDRFAADAEADQKAGGGMSWVPFSNGGRICIGQNFSLGEQRVLLACLLRKYEWELPDDSIHKDGLVTSNSNLMFPQNVKIRFHKRY</sequence>
<protein>
    <submittedName>
        <fullName evidence="7">Cytochrome P450</fullName>
    </submittedName>
</protein>
<dbReference type="EMBL" id="MCGE01000008">
    <property type="protein sequence ID" value="ORZ18900.1"/>
    <property type="molecule type" value="Genomic_DNA"/>
</dbReference>
<dbReference type="AlphaFoldDB" id="A0A1X2IMA6"/>
<dbReference type="InterPro" id="IPR001128">
    <property type="entry name" value="Cyt_P450"/>
</dbReference>
<proteinExistence type="inferred from homology"/>
<feature type="binding site" description="axial binding residue" evidence="5">
    <location>
        <position position="499"/>
    </location>
    <ligand>
        <name>heme</name>
        <dbReference type="ChEBI" id="CHEBI:30413"/>
    </ligand>
    <ligandPart>
        <name>Fe</name>
        <dbReference type="ChEBI" id="CHEBI:18248"/>
    </ligandPart>
</feature>
<dbReference type="STRING" id="90262.A0A1X2IMA6"/>
<dbReference type="GO" id="GO:0020037">
    <property type="term" value="F:heme binding"/>
    <property type="evidence" value="ECO:0007669"/>
    <property type="project" value="InterPro"/>
</dbReference>
<dbReference type="PANTHER" id="PTHR24305">
    <property type="entry name" value="CYTOCHROME P450"/>
    <property type="match status" value="1"/>
</dbReference>
<dbReference type="Gene3D" id="1.10.630.10">
    <property type="entry name" value="Cytochrome P450"/>
    <property type="match status" value="1"/>
</dbReference>
<comment type="cofactor">
    <cofactor evidence="1 5">
        <name>heme</name>
        <dbReference type="ChEBI" id="CHEBI:30413"/>
    </cofactor>
</comment>
<dbReference type="Proteomes" id="UP000193560">
    <property type="component" value="Unassembled WGS sequence"/>
</dbReference>
<dbReference type="SUPFAM" id="SSF48264">
    <property type="entry name" value="Cytochrome P450"/>
    <property type="match status" value="1"/>
</dbReference>
<evidence type="ECO:0000256" key="6">
    <source>
        <dbReference type="RuleBase" id="RU000461"/>
    </source>
</evidence>
<dbReference type="InterPro" id="IPR050121">
    <property type="entry name" value="Cytochrome_P450_monoxygenase"/>
</dbReference>
<dbReference type="GO" id="GO:0004497">
    <property type="term" value="F:monooxygenase activity"/>
    <property type="evidence" value="ECO:0007669"/>
    <property type="project" value="UniProtKB-KW"/>
</dbReference>
<dbReference type="PRINTS" id="PR00463">
    <property type="entry name" value="EP450I"/>
</dbReference>
<keyword evidence="6" id="KW-0560">Oxidoreductase</keyword>
<dbReference type="PRINTS" id="PR00385">
    <property type="entry name" value="P450"/>
</dbReference>
<keyword evidence="5 6" id="KW-0349">Heme</keyword>
<reference evidence="7 8" key="1">
    <citation type="submission" date="2016-07" db="EMBL/GenBank/DDBJ databases">
        <title>Pervasive Adenine N6-methylation of Active Genes in Fungi.</title>
        <authorList>
            <consortium name="DOE Joint Genome Institute"/>
            <person name="Mondo S.J."/>
            <person name="Dannebaum R.O."/>
            <person name="Kuo R.C."/>
            <person name="Labutti K."/>
            <person name="Haridas S."/>
            <person name="Kuo A."/>
            <person name="Salamov A."/>
            <person name="Ahrendt S.R."/>
            <person name="Lipzen A."/>
            <person name="Sullivan W."/>
            <person name="Andreopoulos W.B."/>
            <person name="Clum A."/>
            <person name="Lindquist E."/>
            <person name="Daum C."/>
            <person name="Ramamoorthy G.K."/>
            <person name="Gryganskyi A."/>
            <person name="Culley D."/>
            <person name="Magnuson J.K."/>
            <person name="James T.Y."/>
            <person name="O'Malley M.A."/>
            <person name="Stajich J.E."/>
            <person name="Spatafora J.W."/>
            <person name="Visel A."/>
            <person name="Grigoriev I.V."/>
        </authorList>
    </citation>
    <scope>NUCLEOTIDE SEQUENCE [LARGE SCALE GENOMIC DNA]</scope>
    <source>
        <strain evidence="7 8">NRRL 1336</strain>
    </source>
</reference>
<evidence type="ECO:0000256" key="4">
    <source>
        <dbReference type="ARBA" id="ARBA00023004"/>
    </source>
</evidence>
<keyword evidence="3 5" id="KW-0479">Metal-binding</keyword>
<keyword evidence="6" id="KW-0503">Monooxygenase</keyword>
<dbReference type="InterPro" id="IPR017972">
    <property type="entry name" value="Cyt_P450_CS"/>
</dbReference>
<gene>
    <name evidence="7" type="ORF">BCR42DRAFT_372603</name>
</gene>
<dbReference type="PANTHER" id="PTHR24305:SF166">
    <property type="entry name" value="CYTOCHROME P450 12A4, MITOCHONDRIAL-RELATED"/>
    <property type="match status" value="1"/>
</dbReference>
<dbReference type="OrthoDB" id="1470350at2759"/>